<feature type="transmembrane region" description="Helical" evidence="7">
    <location>
        <begin position="142"/>
        <end position="160"/>
    </location>
</feature>
<evidence type="ECO:0000256" key="4">
    <source>
        <dbReference type="ARBA" id="ARBA00022692"/>
    </source>
</evidence>
<comment type="subcellular location">
    <subcellularLocation>
        <location evidence="1 7">Cell membrane</location>
        <topology evidence="1 7">Multi-pass membrane protein</topology>
    </subcellularLocation>
</comment>
<dbReference type="CDD" id="cd06261">
    <property type="entry name" value="TM_PBP2"/>
    <property type="match status" value="1"/>
</dbReference>
<dbReference type="Proteomes" id="UP001310387">
    <property type="component" value="Unassembled WGS sequence"/>
</dbReference>
<name>A0ABU7Z9P1_9MICO</name>
<feature type="transmembrane region" description="Helical" evidence="7">
    <location>
        <begin position="109"/>
        <end position="130"/>
    </location>
</feature>
<feature type="domain" description="ABC transmembrane type-1" evidence="9">
    <location>
        <begin position="101"/>
        <end position="318"/>
    </location>
</feature>
<keyword evidence="3" id="KW-1003">Cell membrane</keyword>
<dbReference type="PANTHER" id="PTHR30193">
    <property type="entry name" value="ABC TRANSPORTER PERMEASE PROTEIN"/>
    <property type="match status" value="1"/>
</dbReference>
<protein>
    <submittedName>
        <fullName evidence="10">Sugar ABC transporter permease</fullName>
    </submittedName>
</protein>
<evidence type="ECO:0000256" key="3">
    <source>
        <dbReference type="ARBA" id="ARBA00022475"/>
    </source>
</evidence>
<comment type="similarity">
    <text evidence="7">Belongs to the binding-protein-dependent transport system permease family.</text>
</comment>
<evidence type="ECO:0000256" key="5">
    <source>
        <dbReference type="ARBA" id="ARBA00022989"/>
    </source>
</evidence>
<evidence type="ECO:0000256" key="1">
    <source>
        <dbReference type="ARBA" id="ARBA00004651"/>
    </source>
</evidence>
<evidence type="ECO:0000256" key="6">
    <source>
        <dbReference type="ARBA" id="ARBA00023136"/>
    </source>
</evidence>
<comment type="caution">
    <text evidence="10">The sequence shown here is derived from an EMBL/GenBank/DDBJ whole genome shotgun (WGS) entry which is preliminary data.</text>
</comment>
<feature type="transmembrane region" description="Helical" evidence="7">
    <location>
        <begin position="300"/>
        <end position="319"/>
    </location>
</feature>
<organism evidence="10 11">
    <name type="scientific">Isoptericola haloaureus</name>
    <dbReference type="NCBI Taxonomy" id="1542902"/>
    <lineage>
        <taxon>Bacteria</taxon>
        <taxon>Bacillati</taxon>
        <taxon>Actinomycetota</taxon>
        <taxon>Actinomycetes</taxon>
        <taxon>Micrococcales</taxon>
        <taxon>Promicromonosporaceae</taxon>
        <taxon>Isoptericola</taxon>
    </lineage>
</organism>
<dbReference type="Gene3D" id="1.10.3720.10">
    <property type="entry name" value="MetI-like"/>
    <property type="match status" value="1"/>
</dbReference>
<keyword evidence="6 7" id="KW-0472">Membrane</keyword>
<dbReference type="InterPro" id="IPR035906">
    <property type="entry name" value="MetI-like_sf"/>
</dbReference>
<dbReference type="PROSITE" id="PS50928">
    <property type="entry name" value="ABC_TM1"/>
    <property type="match status" value="1"/>
</dbReference>
<evidence type="ECO:0000313" key="10">
    <source>
        <dbReference type="EMBL" id="MEG3616105.1"/>
    </source>
</evidence>
<reference evidence="10" key="1">
    <citation type="journal article" date="2024" name="Antonie Van Leeuwenhoek">
        <title>Isoptericola haloaureus sp. nov., a dimorphic actinobacterium isolated from mangrove sediments of southeast India, implicating biosaline agricultural significance through nitrogen fixation and salt tolerance genes.</title>
        <authorList>
            <person name="Prathaban M."/>
            <person name="Prathiviraj R."/>
            <person name="Ravichandran M."/>
            <person name="Natarajan S.D."/>
            <person name="Sobanaa M."/>
            <person name="Hari Krishna Kumar S."/>
            <person name="Chandrasekar V."/>
            <person name="Selvin J."/>
        </authorList>
    </citation>
    <scope>NUCLEOTIDE SEQUENCE</scope>
    <source>
        <strain evidence="10">MP1014</strain>
    </source>
</reference>
<dbReference type="RefSeq" id="WP_278236366.1">
    <property type="nucleotide sequence ID" value="NZ_JBAGLP010000118.1"/>
</dbReference>
<keyword evidence="2 7" id="KW-0813">Transport</keyword>
<feature type="transmembrane region" description="Helical" evidence="7">
    <location>
        <begin position="266"/>
        <end position="288"/>
    </location>
</feature>
<dbReference type="PANTHER" id="PTHR30193:SF1">
    <property type="entry name" value="ABC TRANSPORTER PERMEASE PROTEIN YESP-RELATED"/>
    <property type="match status" value="1"/>
</dbReference>
<proteinExistence type="inferred from homology"/>
<dbReference type="InterPro" id="IPR051393">
    <property type="entry name" value="ABC_transporter_permease"/>
</dbReference>
<keyword evidence="4 7" id="KW-0812">Transmembrane</keyword>
<feature type="transmembrane region" description="Helical" evidence="7">
    <location>
        <begin position="194"/>
        <end position="214"/>
    </location>
</feature>
<sequence length="333" mass="36313">MASIDPGAPVAAPGQPVPAQHLQRTDAETPLPPQKGKRKYKPEDIRSGYLFLSPWIIGFLGLTAFPMLASLYLAFTDYDLFTAPEWVGFENFVDLFNDPRFIQSAQVTAGYVLLGTPIKLAAALAVAMLLNMKHRGQGAYRSIFYAPSLIGASVSIAIVWKVMFIDDGIVDRIQQAVGIDVGGWVGNPAFSLPMLILLGVWGFGAPMVIFLAGLKQIPTELYEAAECDGAGPIRKFRNITLPMLSPVLFFNLLLETIAAFQVFSSAYIISGGTGGPAGSTMFYTLYLYLRGFQDFQMGYASAMAWILVSVIAVITVILFRSSKGWVHYTGDER</sequence>
<feature type="compositionally biased region" description="Low complexity" evidence="8">
    <location>
        <begin position="1"/>
        <end position="20"/>
    </location>
</feature>
<gene>
    <name evidence="10" type="ORF">V5O49_13300</name>
</gene>
<dbReference type="EMBL" id="JBAGLP010000118">
    <property type="protein sequence ID" value="MEG3616105.1"/>
    <property type="molecule type" value="Genomic_DNA"/>
</dbReference>
<accession>A0ABU7Z9P1</accession>
<keyword evidence="5 7" id="KW-1133">Transmembrane helix</keyword>
<evidence type="ECO:0000259" key="9">
    <source>
        <dbReference type="PROSITE" id="PS50928"/>
    </source>
</evidence>
<dbReference type="SUPFAM" id="SSF161098">
    <property type="entry name" value="MetI-like"/>
    <property type="match status" value="1"/>
</dbReference>
<dbReference type="Pfam" id="PF00528">
    <property type="entry name" value="BPD_transp_1"/>
    <property type="match status" value="1"/>
</dbReference>
<feature type="region of interest" description="Disordered" evidence="8">
    <location>
        <begin position="1"/>
        <end position="40"/>
    </location>
</feature>
<evidence type="ECO:0000256" key="8">
    <source>
        <dbReference type="SAM" id="MobiDB-lite"/>
    </source>
</evidence>
<keyword evidence="11" id="KW-1185">Reference proteome</keyword>
<evidence type="ECO:0000256" key="7">
    <source>
        <dbReference type="RuleBase" id="RU363032"/>
    </source>
</evidence>
<dbReference type="SUPFAM" id="SSF160964">
    <property type="entry name" value="MalF N-terminal region-like"/>
    <property type="match status" value="1"/>
</dbReference>
<feature type="transmembrane region" description="Helical" evidence="7">
    <location>
        <begin position="241"/>
        <end position="260"/>
    </location>
</feature>
<evidence type="ECO:0000256" key="2">
    <source>
        <dbReference type="ARBA" id="ARBA00022448"/>
    </source>
</evidence>
<dbReference type="InterPro" id="IPR000515">
    <property type="entry name" value="MetI-like"/>
</dbReference>
<feature type="transmembrane region" description="Helical" evidence="7">
    <location>
        <begin position="48"/>
        <end position="75"/>
    </location>
</feature>
<reference evidence="10" key="2">
    <citation type="submission" date="2024-02" db="EMBL/GenBank/DDBJ databases">
        <authorList>
            <person name="Prathaban M."/>
            <person name="Mythili R."/>
            <person name="Sharmila Devi N."/>
            <person name="Sobanaa M."/>
            <person name="Prathiviraj R."/>
            <person name="Selvin J."/>
        </authorList>
    </citation>
    <scope>NUCLEOTIDE SEQUENCE</scope>
    <source>
        <strain evidence="10">MP1014</strain>
    </source>
</reference>
<evidence type="ECO:0000313" key="11">
    <source>
        <dbReference type="Proteomes" id="UP001310387"/>
    </source>
</evidence>